<keyword evidence="1" id="KW-0812">Transmembrane</keyword>
<sequence>MSENTVTRFKFFLAHEDEPQENWLREMAQQGLHLVDVNPLCFWTFRRGEPADIVYRVNYSPETRESGFHQLMQDAGWTLAATTVGWQYWRIPAVNGKAPQIFTDEASRARKFKQLLGMLVGSATPMLVWLLIVDKRTVLDQLSLPFLAPLALVLVLYVLLVPYTIVRLLLKIRQSRSPLPG</sequence>
<protein>
    <submittedName>
        <fullName evidence="2">DUF2812 domain-containing protein</fullName>
    </submittedName>
</protein>
<evidence type="ECO:0000256" key="1">
    <source>
        <dbReference type="SAM" id="Phobius"/>
    </source>
</evidence>
<keyword evidence="1" id="KW-0472">Membrane</keyword>
<evidence type="ECO:0000313" key="3">
    <source>
        <dbReference type="Proteomes" id="UP001596086"/>
    </source>
</evidence>
<organism evidence="2 3">
    <name type="scientific">Massilia aerilata</name>
    <dbReference type="NCBI Taxonomy" id="453817"/>
    <lineage>
        <taxon>Bacteria</taxon>
        <taxon>Pseudomonadati</taxon>
        <taxon>Pseudomonadota</taxon>
        <taxon>Betaproteobacteria</taxon>
        <taxon>Burkholderiales</taxon>
        <taxon>Oxalobacteraceae</taxon>
        <taxon>Telluria group</taxon>
        <taxon>Massilia</taxon>
    </lineage>
</organism>
<keyword evidence="1" id="KW-1133">Transmembrane helix</keyword>
<dbReference type="Proteomes" id="UP001596086">
    <property type="component" value="Unassembled WGS sequence"/>
</dbReference>
<feature type="transmembrane region" description="Helical" evidence="1">
    <location>
        <begin position="115"/>
        <end position="132"/>
    </location>
</feature>
<accession>A0ABW0S7I3</accession>
<dbReference type="Pfam" id="PF11193">
    <property type="entry name" value="DUF2812"/>
    <property type="match status" value="1"/>
</dbReference>
<evidence type="ECO:0000313" key="2">
    <source>
        <dbReference type="EMBL" id="MFC5551977.1"/>
    </source>
</evidence>
<gene>
    <name evidence="2" type="ORF">ACFPO9_25955</name>
</gene>
<dbReference type="RefSeq" id="WP_379776936.1">
    <property type="nucleotide sequence ID" value="NZ_JBHSMZ010000026.1"/>
</dbReference>
<reference evidence="3" key="1">
    <citation type="journal article" date="2019" name="Int. J. Syst. Evol. Microbiol.">
        <title>The Global Catalogue of Microorganisms (GCM) 10K type strain sequencing project: providing services to taxonomists for standard genome sequencing and annotation.</title>
        <authorList>
            <consortium name="The Broad Institute Genomics Platform"/>
            <consortium name="The Broad Institute Genome Sequencing Center for Infectious Disease"/>
            <person name="Wu L."/>
            <person name="Ma J."/>
        </authorList>
    </citation>
    <scope>NUCLEOTIDE SEQUENCE [LARGE SCALE GENOMIC DNA]</scope>
    <source>
        <strain evidence="3">CGMCC 4.5798</strain>
    </source>
</reference>
<dbReference type="EMBL" id="JBHSMZ010000026">
    <property type="protein sequence ID" value="MFC5551977.1"/>
    <property type="molecule type" value="Genomic_DNA"/>
</dbReference>
<proteinExistence type="predicted"/>
<keyword evidence="3" id="KW-1185">Reference proteome</keyword>
<name>A0ABW0S7I3_9BURK</name>
<comment type="caution">
    <text evidence="2">The sequence shown here is derived from an EMBL/GenBank/DDBJ whole genome shotgun (WGS) entry which is preliminary data.</text>
</comment>
<dbReference type="InterPro" id="IPR021359">
    <property type="entry name" value="DUF2812"/>
</dbReference>
<feature type="transmembrane region" description="Helical" evidence="1">
    <location>
        <begin position="144"/>
        <end position="166"/>
    </location>
</feature>